<name>A0A285PHT8_9HYPH</name>
<dbReference type="OrthoDB" id="7632090at2"/>
<feature type="transmembrane region" description="Helical" evidence="1">
    <location>
        <begin position="107"/>
        <end position="124"/>
    </location>
</feature>
<dbReference type="EMBL" id="OBEL01000003">
    <property type="protein sequence ID" value="SNZ19696.1"/>
    <property type="molecule type" value="Genomic_DNA"/>
</dbReference>
<dbReference type="RefSeq" id="WP_097154091.1">
    <property type="nucleotide sequence ID" value="NZ_OBEL01000003.1"/>
</dbReference>
<feature type="transmembrane region" description="Helical" evidence="1">
    <location>
        <begin position="28"/>
        <end position="50"/>
    </location>
</feature>
<dbReference type="Proteomes" id="UP000219439">
    <property type="component" value="Unassembled WGS sequence"/>
</dbReference>
<gene>
    <name evidence="2" type="ORF">SAMN06265368_2786</name>
</gene>
<feature type="transmembrane region" description="Helical" evidence="1">
    <location>
        <begin position="136"/>
        <end position="158"/>
    </location>
</feature>
<dbReference type="AlphaFoldDB" id="A0A285PHT8"/>
<evidence type="ECO:0000256" key="1">
    <source>
        <dbReference type="SAM" id="Phobius"/>
    </source>
</evidence>
<feature type="transmembrane region" description="Helical" evidence="1">
    <location>
        <begin position="202"/>
        <end position="220"/>
    </location>
</feature>
<reference evidence="2 3" key="1">
    <citation type="submission" date="2017-09" db="EMBL/GenBank/DDBJ databases">
        <authorList>
            <person name="Ehlers B."/>
            <person name="Leendertz F.H."/>
        </authorList>
    </citation>
    <scope>NUCLEOTIDE SEQUENCE [LARGE SCALE GENOMIC DNA]</scope>
    <source>
        <strain evidence="2 3">DSM 18289</strain>
    </source>
</reference>
<keyword evidence="3" id="KW-1185">Reference proteome</keyword>
<feature type="transmembrane region" description="Helical" evidence="1">
    <location>
        <begin position="82"/>
        <end position="100"/>
    </location>
</feature>
<accession>A0A285PHT8</accession>
<sequence>MVINENRARLHTQTITRTTEDFKLANRIATYTLFIFPTIFLASVLLQPFAEPKWMFLDTLAAAEYAPDCCHVYYGLVSNMGLLLWTGTAAVCLLMGLVVLSVDKQDPFTRFALSAGSLTAWIAIDDMFLVHEKVFPAVGVPQTLVIISYMVLAGLYVLTSWKYIFRQQWWMLALGAIALASSIFIDLVFHSLDAYLVYLEDSAKFFGIVCWSIFHLLTTFNHFHNQFTLQVNIAKTEPLDTDQ</sequence>
<organism evidence="2 3">
    <name type="scientific">Cohaesibacter gelatinilyticus</name>
    <dbReference type="NCBI Taxonomy" id="372072"/>
    <lineage>
        <taxon>Bacteria</taxon>
        <taxon>Pseudomonadati</taxon>
        <taxon>Pseudomonadota</taxon>
        <taxon>Alphaproteobacteria</taxon>
        <taxon>Hyphomicrobiales</taxon>
        <taxon>Cohaesibacteraceae</taxon>
    </lineage>
</organism>
<proteinExistence type="predicted"/>
<evidence type="ECO:0000313" key="3">
    <source>
        <dbReference type="Proteomes" id="UP000219439"/>
    </source>
</evidence>
<protein>
    <submittedName>
        <fullName evidence="2">Uncharacterized protein</fullName>
    </submittedName>
</protein>
<evidence type="ECO:0000313" key="2">
    <source>
        <dbReference type="EMBL" id="SNZ19696.1"/>
    </source>
</evidence>
<keyword evidence="1" id="KW-1133">Transmembrane helix</keyword>
<keyword evidence="1" id="KW-0472">Membrane</keyword>
<feature type="transmembrane region" description="Helical" evidence="1">
    <location>
        <begin position="170"/>
        <end position="190"/>
    </location>
</feature>
<keyword evidence="1" id="KW-0812">Transmembrane</keyword>